<dbReference type="InterPro" id="IPR036520">
    <property type="entry name" value="UPF0759_sf"/>
</dbReference>
<organism evidence="1">
    <name type="scientific">Halomonas campaniensis</name>
    <dbReference type="NCBI Taxonomy" id="213554"/>
    <lineage>
        <taxon>Bacteria</taxon>
        <taxon>Pseudomonadati</taxon>
        <taxon>Pseudomonadota</taxon>
        <taxon>Gammaproteobacteria</taxon>
        <taxon>Oceanospirillales</taxon>
        <taxon>Halomonadaceae</taxon>
        <taxon>Halomonas</taxon>
    </lineage>
</organism>
<name>A0A3D0KCJ3_9GAMM</name>
<dbReference type="PANTHER" id="PTHR30348">
    <property type="entry name" value="UNCHARACTERIZED PROTEIN YECE"/>
    <property type="match status" value="1"/>
</dbReference>
<dbReference type="InterPro" id="IPR002763">
    <property type="entry name" value="DUF72"/>
</dbReference>
<evidence type="ECO:0000313" key="1">
    <source>
        <dbReference type="EMBL" id="HCA00919.1"/>
    </source>
</evidence>
<dbReference type="PANTHER" id="PTHR30348:SF9">
    <property type="entry name" value="UPF0759 PROTEIN YECE"/>
    <property type="match status" value="1"/>
</dbReference>
<gene>
    <name evidence="1" type="ORF">DEO68_01765</name>
</gene>
<protein>
    <recommendedName>
        <fullName evidence="2">DUF72 domain-containing protein</fullName>
    </recommendedName>
</protein>
<dbReference type="SUPFAM" id="SSF117396">
    <property type="entry name" value="TM1631-like"/>
    <property type="match status" value="1"/>
</dbReference>
<accession>A0A3D0KCJ3</accession>
<proteinExistence type="predicted"/>
<dbReference type="Pfam" id="PF01904">
    <property type="entry name" value="DUF72"/>
    <property type="match status" value="1"/>
</dbReference>
<evidence type="ECO:0008006" key="2">
    <source>
        <dbReference type="Google" id="ProtNLM"/>
    </source>
</evidence>
<sequence length="284" mass="32212">MTLPLYLGLPMWANQDWLGTLYPRHAKTDLLSDYAAVFSSVEGNTTFYSGAPKAETVAAWARQAPPHFRFCFKLPATVTHDQRLTQPENAWAFLEALTPLHDRLGPTMVQLPRDFGPSELPQLEALLAQWPTHLPCAVEVRHPAFFLKGDAEKALNRLLITYSANRVMLDVRPLFSTLANDHPGLAHAQQEKPKLPLHVLSTANYPVIRFIGHIDKTINRDYFTPWIDRLILWISQGKTPFLFVHTADNRASPELARCLYHKVQQRITLPALASFADEKQSQLF</sequence>
<dbReference type="EMBL" id="DOTR01000011">
    <property type="protein sequence ID" value="HCA00919.1"/>
    <property type="molecule type" value="Genomic_DNA"/>
</dbReference>
<dbReference type="Gene3D" id="3.20.20.410">
    <property type="entry name" value="Protein of unknown function UPF0759"/>
    <property type="match status" value="1"/>
</dbReference>
<dbReference type="AlphaFoldDB" id="A0A3D0KCJ3"/>
<comment type="caution">
    <text evidence="1">The sequence shown here is derived from an EMBL/GenBank/DDBJ whole genome shotgun (WGS) entry which is preliminary data.</text>
</comment>
<reference evidence="1" key="1">
    <citation type="journal article" date="2018" name="Nat. Biotechnol.">
        <title>A standardized bacterial taxonomy based on genome phylogeny substantially revises the tree of life.</title>
        <authorList>
            <person name="Parks D.H."/>
            <person name="Chuvochina M."/>
            <person name="Waite D.W."/>
            <person name="Rinke C."/>
            <person name="Skarshewski A."/>
            <person name="Chaumeil P.A."/>
            <person name="Hugenholtz P."/>
        </authorList>
    </citation>
    <scope>NUCLEOTIDE SEQUENCE [LARGE SCALE GENOMIC DNA]</scope>
    <source>
        <strain evidence="1">UBA11284</strain>
    </source>
</reference>